<comment type="caution">
    <text evidence="2">The sequence shown here is derived from an EMBL/GenBank/DDBJ whole genome shotgun (WGS) entry which is preliminary data.</text>
</comment>
<evidence type="ECO:0000313" key="2">
    <source>
        <dbReference type="EMBL" id="GMR56302.1"/>
    </source>
</evidence>
<dbReference type="Proteomes" id="UP001328107">
    <property type="component" value="Unassembled WGS sequence"/>
</dbReference>
<protein>
    <submittedName>
        <fullName evidence="2">Uncharacterized protein</fullName>
    </submittedName>
</protein>
<sequence>VQHWLNELQQAAAAVPGKRVDTVRVQQLKPEKEGVQPSLEMEQQESPGAEKADHVEKPKVVHTVTEDPVILQLCQPGTNDSISLDDALGQLRPSYSKVGGKLPRMTIFKHFKCDHCERFVRNIIGHFFSEEHIEKVRASGGRVSQTGVQHWLLELQQAAAAIPGKR</sequence>
<organism evidence="2 3">
    <name type="scientific">Pristionchus mayeri</name>
    <dbReference type="NCBI Taxonomy" id="1317129"/>
    <lineage>
        <taxon>Eukaryota</taxon>
        <taxon>Metazoa</taxon>
        <taxon>Ecdysozoa</taxon>
        <taxon>Nematoda</taxon>
        <taxon>Chromadorea</taxon>
        <taxon>Rhabditida</taxon>
        <taxon>Rhabditina</taxon>
        <taxon>Diplogasteromorpha</taxon>
        <taxon>Diplogasteroidea</taxon>
        <taxon>Neodiplogasteridae</taxon>
        <taxon>Pristionchus</taxon>
    </lineage>
</organism>
<accession>A0AAN5D5Y2</accession>
<gene>
    <name evidence="2" type="ORF">PMAYCL1PPCAC_26497</name>
</gene>
<reference evidence="3" key="1">
    <citation type="submission" date="2022-10" db="EMBL/GenBank/DDBJ databases">
        <title>Genome assembly of Pristionchus species.</title>
        <authorList>
            <person name="Yoshida K."/>
            <person name="Sommer R.J."/>
        </authorList>
    </citation>
    <scope>NUCLEOTIDE SEQUENCE [LARGE SCALE GENOMIC DNA]</scope>
    <source>
        <strain evidence="3">RS5460</strain>
    </source>
</reference>
<evidence type="ECO:0000256" key="1">
    <source>
        <dbReference type="SAM" id="MobiDB-lite"/>
    </source>
</evidence>
<proteinExistence type="predicted"/>
<feature type="non-terminal residue" evidence="2">
    <location>
        <position position="1"/>
    </location>
</feature>
<feature type="region of interest" description="Disordered" evidence="1">
    <location>
        <begin position="27"/>
        <end position="56"/>
    </location>
</feature>
<dbReference type="AlphaFoldDB" id="A0AAN5D5Y2"/>
<feature type="non-terminal residue" evidence="2">
    <location>
        <position position="166"/>
    </location>
</feature>
<dbReference type="EMBL" id="BTRK01000005">
    <property type="protein sequence ID" value="GMR56302.1"/>
    <property type="molecule type" value="Genomic_DNA"/>
</dbReference>
<evidence type="ECO:0000313" key="3">
    <source>
        <dbReference type="Proteomes" id="UP001328107"/>
    </source>
</evidence>
<name>A0AAN5D5Y2_9BILA</name>
<keyword evidence="3" id="KW-1185">Reference proteome</keyword>